<evidence type="ECO:0000313" key="5">
    <source>
        <dbReference type="EMBL" id="KAH7522163.1"/>
    </source>
</evidence>
<keyword evidence="2" id="KW-0646">Protease inhibitor</keyword>
<keyword evidence="3" id="KW-0722">Serine protease inhibitor</keyword>
<dbReference type="InterPro" id="IPR036354">
    <property type="entry name" value="Prot_inh_pot1_sf"/>
</dbReference>
<gene>
    <name evidence="5" type="ORF">FEM48_Zijuj07G0109100</name>
</gene>
<evidence type="ECO:0008006" key="7">
    <source>
        <dbReference type="Google" id="ProtNLM"/>
    </source>
</evidence>
<dbReference type="InterPro" id="IPR000864">
    <property type="entry name" value="Prot_inh_pot1"/>
</dbReference>
<dbReference type="GO" id="GO:0009611">
    <property type="term" value="P:response to wounding"/>
    <property type="evidence" value="ECO:0007669"/>
    <property type="project" value="InterPro"/>
</dbReference>
<organism evidence="5 6">
    <name type="scientific">Ziziphus jujuba var. spinosa</name>
    <dbReference type="NCBI Taxonomy" id="714518"/>
    <lineage>
        <taxon>Eukaryota</taxon>
        <taxon>Viridiplantae</taxon>
        <taxon>Streptophyta</taxon>
        <taxon>Embryophyta</taxon>
        <taxon>Tracheophyta</taxon>
        <taxon>Spermatophyta</taxon>
        <taxon>Magnoliopsida</taxon>
        <taxon>eudicotyledons</taxon>
        <taxon>Gunneridae</taxon>
        <taxon>Pentapetalae</taxon>
        <taxon>rosids</taxon>
        <taxon>fabids</taxon>
        <taxon>Rosales</taxon>
        <taxon>Rhamnaceae</taxon>
        <taxon>Paliureae</taxon>
        <taxon>Ziziphus</taxon>
    </lineage>
</organism>
<feature type="region of interest" description="Disordered" evidence="4">
    <location>
        <begin position="1"/>
        <end position="22"/>
    </location>
</feature>
<sequence>MSTECEGKSSWPELVGKEGKVAEETIERENPLVDAIIVDKDAEVTTDFRCDRVWVRVNTSGIVVSVPTIG</sequence>
<evidence type="ECO:0000256" key="2">
    <source>
        <dbReference type="ARBA" id="ARBA00022690"/>
    </source>
</evidence>
<dbReference type="PROSITE" id="PS00285">
    <property type="entry name" value="POTATO_INHIBITOR"/>
    <property type="match status" value="1"/>
</dbReference>
<evidence type="ECO:0000313" key="6">
    <source>
        <dbReference type="Proteomes" id="UP000813462"/>
    </source>
</evidence>
<comment type="caution">
    <text evidence="5">The sequence shown here is derived from an EMBL/GenBank/DDBJ whole genome shotgun (WGS) entry which is preliminary data.</text>
</comment>
<dbReference type="PANTHER" id="PTHR33091">
    <property type="entry name" value="PROTEIN, PUTATIVE, EXPRESSED-RELATED"/>
    <property type="match status" value="1"/>
</dbReference>
<dbReference type="GO" id="GO:0004867">
    <property type="term" value="F:serine-type endopeptidase inhibitor activity"/>
    <property type="evidence" value="ECO:0007669"/>
    <property type="project" value="UniProtKB-KW"/>
</dbReference>
<evidence type="ECO:0000256" key="1">
    <source>
        <dbReference type="ARBA" id="ARBA00008210"/>
    </source>
</evidence>
<proteinExistence type="inferred from homology"/>
<dbReference type="Gene3D" id="3.30.10.10">
    <property type="entry name" value="Trypsin Inhibitor V, subunit A"/>
    <property type="match status" value="1"/>
</dbReference>
<dbReference type="EMBL" id="JAEACU010000007">
    <property type="protein sequence ID" value="KAH7522163.1"/>
    <property type="molecule type" value="Genomic_DNA"/>
</dbReference>
<accession>A0A978V480</accession>
<dbReference type="AlphaFoldDB" id="A0A978V480"/>
<dbReference type="SUPFAM" id="SSF54654">
    <property type="entry name" value="CI-2 family of serine protease inhibitors"/>
    <property type="match status" value="1"/>
</dbReference>
<evidence type="ECO:0000256" key="4">
    <source>
        <dbReference type="SAM" id="MobiDB-lite"/>
    </source>
</evidence>
<protein>
    <recommendedName>
        <fullName evidence="7">Glu S.griseus protease inhibitor-like</fullName>
    </recommendedName>
</protein>
<comment type="similarity">
    <text evidence="1">Belongs to the protease inhibitor I13 (potato type I serine protease inhibitor) family.</text>
</comment>
<name>A0A978V480_ZIZJJ</name>
<dbReference type="PANTHER" id="PTHR33091:SF94">
    <property type="entry name" value="PROTEASE INHIBITOR PROTEIN"/>
    <property type="match status" value="1"/>
</dbReference>
<reference evidence="5" key="1">
    <citation type="journal article" date="2021" name="Front. Plant Sci.">
        <title>Chromosome-Scale Genome Assembly for Chinese Sour Jujube and Insights Into Its Genome Evolution and Domestication Signature.</title>
        <authorList>
            <person name="Shen L.-Y."/>
            <person name="Luo H."/>
            <person name="Wang X.-L."/>
            <person name="Wang X.-M."/>
            <person name="Qiu X.-J."/>
            <person name="Liu H."/>
            <person name="Zhou S.-S."/>
            <person name="Jia K.-H."/>
            <person name="Nie S."/>
            <person name="Bao Y.-T."/>
            <person name="Zhang R.-G."/>
            <person name="Yun Q.-Z."/>
            <person name="Chai Y.-H."/>
            <person name="Lu J.-Y."/>
            <person name="Li Y."/>
            <person name="Zhao S.-W."/>
            <person name="Mao J.-F."/>
            <person name="Jia S.-G."/>
            <person name="Mao Y.-M."/>
        </authorList>
    </citation>
    <scope>NUCLEOTIDE SEQUENCE</scope>
    <source>
        <strain evidence="5">AT0</strain>
        <tissue evidence="5">Leaf</tissue>
    </source>
</reference>
<dbReference type="Pfam" id="PF00280">
    <property type="entry name" value="potato_inhibit"/>
    <property type="match status" value="1"/>
</dbReference>
<dbReference type="Proteomes" id="UP000813462">
    <property type="component" value="Unassembled WGS sequence"/>
</dbReference>
<evidence type="ECO:0000256" key="3">
    <source>
        <dbReference type="ARBA" id="ARBA00022900"/>
    </source>
</evidence>